<feature type="transmembrane region" description="Helical" evidence="1">
    <location>
        <begin position="299"/>
        <end position="331"/>
    </location>
</feature>
<name>A0ABW8YLD3_9SPHN</name>
<feature type="transmembrane region" description="Helical" evidence="1">
    <location>
        <begin position="202"/>
        <end position="221"/>
    </location>
</feature>
<reference evidence="2 3" key="1">
    <citation type="submission" date="2024-06" db="EMBL/GenBank/DDBJ databases">
        <authorList>
            <person name="Kaempfer P."/>
            <person name="Viver T."/>
        </authorList>
    </citation>
    <scope>NUCLEOTIDE SEQUENCE [LARGE SCALE GENOMIC DNA]</scope>
    <source>
        <strain evidence="2 3">ST-64</strain>
    </source>
</reference>
<feature type="transmembrane region" description="Helical" evidence="1">
    <location>
        <begin position="122"/>
        <end position="144"/>
    </location>
</feature>
<evidence type="ECO:0000313" key="2">
    <source>
        <dbReference type="EMBL" id="MFL9841076.1"/>
    </source>
</evidence>
<keyword evidence="1" id="KW-1133">Transmembrane helix</keyword>
<feature type="transmembrane region" description="Helical" evidence="1">
    <location>
        <begin position="97"/>
        <end position="116"/>
    </location>
</feature>
<keyword evidence="1" id="KW-0472">Membrane</keyword>
<evidence type="ECO:0000313" key="3">
    <source>
        <dbReference type="Proteomes" id="UP001629244"/>
    </source>
</evidence>
<feature type="transmembrane region" description="Helical" evidence="1">
    <location>
        <begin position="179"/>
        <end position="196"/>
    </location>
</feature>
<feature type="transmembrane region" description="Helical" evidence="1">
    <location>
        <begin position="242"/>
        <end position="261"/>
    </location>
</feature>
<dbReference type="EMBL" id="JBELQC010000001">
    <property type="protein sequence ID" value="MFL9841076.1"/>
    <property type="molecule type" value="Genomic_DNA"/>
</dbReference>
<organism evidence="2 3">
    <name type="scientific">Sphingomonas plantiphila</name>
    <dbReference type="NCBI Taxonomy" id="3163295"/>
    <lineage>
        <taxon>Bacteria</taxon>
        <taxon>Pseudomonadati</taxon>
        <taxon>Pseudomonadota</taxon>
        <taxon>Alphaproteobacteria</taxon>
        <taxon>Sphingomonadales</taxon>
        <taxon>Sphingomonadaceae</taxon>
        <taxon>Sphingomonas</taxon>
    </lineage>
</organism>
<protein>
    <submittedName>
        <fullName evidence="2">Uncharacterized protein</fullName>
    </submittedName>
</protein>
<keyword evidence="1" id="KW-0812">Transmembrane</keyword>
<dbReference type="RefSeq" id="WP_408077993.1">
    <property type="nucleotide sequence ID" value="NZ_JBELQC010000001.1"/>
</dbReference>
<feature type="transmembrane region" description="Helical" evidence="1">
    <location>
        <begin position="267"/>
        <end position="287"/>
    </location>
</feature>
<feature type="transmembrane region" description="Helical" evidence="1">
    <location>
        <begin position="28"/>
        <end position="48"/>
    </location>
</feature>
<evidence type="ECO:0000256" key="1">
    <source>
        <dbReference type="SAM" id="Phobius"/>
    </source>
</evidence>
<dbReference type="Proteomes" id="UP001629244">
    <property type="component" value="Unassembled WGS sequence"/>
</dbReference>
<gene>
    <name evidence="2" type="ORF">ABS767_08895</name>
</gene>
<comment type="caution">
    <text evidence="2">The sequence shown here is derived from an EMBL/GenBank/DDBJ whole genome shotgun (WGS) entry which is preliminary data.</text>
</comment>
<accession>A0ABW8YLD3</accession>
<sequence length="342" mass="36071">MMHPLLRYEWAIVRAEIALALPGWRDRLMLAAMVALGVLLLLESGTSAVLRERAIVAVVLGAIAGWTGLRAGERRLERLAYGSVIAPAALDPAGRNYYRGVILVGIGCALIALGVPAGPWSILSLLAGMATGAVTGAFLPLRILPRCSFPARQRERCAITPTGALAGHQILAGTRFGRVALPLAAALATVLIANALPDTWSLALRLAIPAAVAAFTMLLLTRVDAQCVTFLARAGYGAWRSAWLHLTVVATYAVFLLPLLAVFAPHVLGPCAAAVATFALFAVLRVWSYRAYSKRLADVMLVFGGAAAAFLATSFPPLLVPIAIVAAIGLLRRATPATWRMA</sequence>
<keyword evidence="3" id="KW-1185">Reference proteome</keyword>
<proteinExistence type="predicted"/>